<dbReference type="Proteomes" id="UP000198727">
    <property type="component" value="Unassembled WGS sequence"/>
</dbReference>
<dbReference type="PANTHER" id="PTHR43657">
    <property type="entry name" value="TRYPTOPHAN RNA-BINDING ATTENUATOR PROTEIN-LIKE PROTEIN"/>
    <property type="match status" value="1"/>
</dbReference>
<dbReference type="EMBL" id="FOWW01000002">
    <property type="protein sequence ID" value="SFP49032.1"/>
    <property type="molecule type" value="Genomic_DNA"/>
</dbReference>
<dbReference type="OrthoDB" id="9779518at2"/>
<sequence>MQVQIRQQPSFAVARLLLAPGEPAQVEKGAMMATSYGVAVQASMHGGIGKAFGRMFTGEALTISTFTAPQQGGWVDVADKLPGDLRVIELDGRVGWMVTASSWIASSHGVQTETRFGGMKSVMGGEGAFLSRVTGQGQVVVSCFGALETVTLQQGEVITVDTGHVVAFAETVQYQTRKVAQGVIQSLRSGEGLVFDFAGPGQVMIQTRNPAALAAWVVAQVPSR</sequence>
<reference evidence="2" key="1">
    <citation type="submission" date="2016-10" db="EMBL/GenBank/DDBJ databases">
        <authorList>
            <person name="Varghese N."/>
            <person name="Submissions S."/>
        </authorList>
    </citation>
    <scope>NUCLEOTIDE SEQUENCE [LARGE SCALE GENOMIC DNA]</scope>
    <source>
        <strain evidence="2">CGMCC 4.5579</strain>
    </source>
</reference>
<keyword evidence="2" id="KW-1185">Reference proteome</keyword>
<dbReference type="Pfam" id="PF01987">
    <property type="entry name" value="AIM24"/>
    <property type="match status" value="1"/>
</dbReference>
<dbReference type="Gene3D" id="3.60.160.10">
    <property type="entry name" value="Mitochondrial biogenesis AIM24"/>
    <property type="match status" value="1"/>
</dbReference>
<dbReference type="PANTHER" id="PTHR43657:SF1">
    <property type="entry name" value="ALTERED INHERITANCE OF MITOCHONDRIA PROTEIN 24, MITOCHONDRIAL"/>
    <property type="match status" value="1"/>
</dbReference>
<dbReference type="NCBIfam" id="TIGR00266">
    <property type="entry name" value="TIGR00266 family protein"/>
    <property type="match status" value="1"/>
</dbReference>
<name>A0A1I5QS22_9PSEU</name>
<proteinExistence type="predicted"/>
<protein>
    <submittedName>
        <fullName evidence="1">TIGR00266 family protein</fullName>
    </submittedName>
</protein>
<accession>A0A1I5QS22</accession>
<organism evidence="1 2">
    <name type="scientific">Amycolatopsis arida</name>
    <dbReference type="NCBI Taxonomy" id="587909"/>
    <lineage>
        <taxon>Bacteria</taxon>
        <taxon>Bacillati</taxon>
        <taxon>Actinomycetota</taxon>
        <taxon>Actinomycetes</taxon>
        <taxon>Pseudonocardiales</taxon>
        <taxon>Pseudonocardiaceae</taxon>
        <taxon>Amycolatopsis</taxon>
    </lineage>
</organism>
<evidence type="ECO:0000313" key="1">
    <source>
        <dbReference type="EMBL" id="SFP49032.1"/>
    </source>
</evidence>
<dbReference type="SUPFAM" id="SSF51219">
    <property type="entry name" value="TRAP-like"/>
    <property type="match status" value="1"/>
</dbReference>
<dbReference type="AlphaFoldDB" id="A0A1I5QS22"/>
<dbReference type="STRING" id="587909.SAMN05421810_102738"/>
<dbReference type="RefSeq" id="WP_092529439.1">
    <property type="nucleotide sequence ID" value="NZ_FOWW01000002.1"/>
</dbReference>
<dbReference type="InterPro" id="IPR002838">
    <property type="entry name" value="AIM24"/>
</dbReference>
<dbReference type="InterPro" id="IPR016031">
    <property type="entry name" value="Trp_RNA-bd_attenuator-like_dom"/>
</dbReference>
<dbReference type="InterPro" id="IPR036983">
    <property type="entry name" value="AIM24_sf"/>
</dbReference>
<gene>
    <name evidence="1" type="ORF">SAMN05421810_102738</name>
</gene>
<evidence type="ECO:0000313" key="2">
    <source>
        <dbReference type="Proteomes" id="UP000198727"/>
    </source>
</evidence>